<name>A0A1Y2GPU8_9FUNG</name>
<feature type="compositionally biased region" description="Low complexity" evidence="1">
    <location>
        <begin position="304"/>
        <end position="314"/>
    </location>
</feature>
<evidence type="ECO:0000256" key="1">
    <source>
        <dbReference type="SAM" id="MobiDB-lite"/>
    </source>
</evidence>
<dbReference type="EMBL" id="MCFF01000134">
    <property type="protein sequence ID" value="ORY88373.1"/>
    <property type="molecule type" value="Genomic_DNA"/>
</dbReference>
<feature type="region of interest" description="Disordered" evidence="1">
    <location>
        <begin position="1"/>
        <end position="21"/>
    </location>
</feature>
<evidence type="ECO:0000313" key="5">
    <source>
        <dbReference type="Proteomes" id="UP000193648"/>
    </source>
</evidence>
<dbReference type="InParanoid" id="A0A1Y2GPU8"/>
<evidence type="ECO:0000313" key="4">
    <source>
        <dbReference type="EMBL" id="ORZ16202.1"/>
    </source>
</evidence>
<dbReference type="GeneID" id="33566048"/>
<feature type="region of interest" description="Disordered" evidence="1">
    <location>
        <begin position="242"/>
        <end position="314"/>
    </location>
</feature>
<proteinExistence type="predicted"/>
<dbReference type="OrthoDB" id="2442229at2759"/>
<organism evidence="4 5">
    <name type="scientific">Lobosporangium transversale</name>
    <dbReference type="NCBI Taxonomy" id="64571"/>
    <lineage>
        <taxon>Eukaryota</taxon>
        <taxon>Fungi</taxon>
        <taxon>Fungi incertae sedis</taxon>
        <taxon>Mucoromycota</taxon>
        <taxon>Mortierellomycotina</taxon>
        <taxon>Mortierellomycetes</taxon>
        <taxon>Mortierellales</taxon>
        <taxon>Mortierellaceae</taxon>
        <taxon>Lobosporangium</taxon>
    </lineage>
</organism>
<feature type="compositionally biased region" description="Basic residues" evidence="1">
    <location>
        <begin position="292"/>
        <end position="303"/>
    </location>
</feature>
<comment type="caution">
    <text evidence="4">The sequence shown here is derived from an EMBL/GenBank/DDBJ whole genome shotgun (WGS) entry which is preliminary data.</text>
</comment>
<reference evidence="4 5" key="1">
    <citation type="submission" date="2016-07" db="EMBL/GenBank/DDBJ databases">
        <title>Pervasive Adenine N6-methylation of Active Genes in Fungi.</title>
        <authorList>
            <consortium name="DOE Joint Genome Institute"/>
            <person name="Mondo S.J."/>
            <person name="Dannebaum R.O."/>
            <person name="Kuo R.C."/>
            <person name="Labutti K."/>
            <person name="Haridas S."/>
            <person name="Kuo A."/>
            <person name="Salamov A."/>
            <person name="Ahrendt S.R."/>
            <person name="Lipzen A."/>
            <person name="Sullivan W."/>
            <person name="Andreopoulos W.B."/>
            <person name="Clum A."/>
            <person name="Lindquist E."/>
            <person name="Daum C."/>
            <person name="Ramamoorthy G.K."/>
            <person name="Gryganskyi A."/>
            <person name="Culley D."/>
            <person name="Magnuson J.K."/>
            <person name="James T.Y."/>
            <person name="O'Malley M.A."/>
            <person name="Stajich J.E."/>
            <person name="Spatafora J.W."/>
            <person name="Visel A."/>
            <person name="Grigoriev I.V."/>
        </authorList>
    </citation>
    <scope>NUCLEOTIDE SEQUENCE [LARGE SCALE GENOMIC DNA]</scope>
    <source>
        <strain evidence="4 5">NRRL 3116</strain>
    </source>
</reference>
<gene>
    <name evidence="4" type="ORF">BCR41DRAFT_353705</name>
    <name evidence="3" type="ORF">BCR41DRAFT_365908</name>
    <name evidence="2" type="ORF">BCR41DRAFT_366335</name>
</gene>
<dbReference type="RefSeq" id="XP_021881549.1">
    <property type="nucleotide sequence ID" value="XM_022024204.1"/>
</dbReference>
<keyword evidence="5" id="KW-1185">Reference proteome</keyword>
<sequence>MVNTHAAPGPSSSSSSARGNQDVFQVTPGQQVPGQAMIDADAEMGGGTAPADLPTLEQLVARLNNHIGNSDTSLNPGSYLPSFKKGTMTDRVAADILSKFVNKAAILLDKIRMAQKILREVNAKTQLGYWGHLTVNNNRVTLSKDVLATLSTSFDNLLVSAIKADKANIIQQCQSELNDTLPRQLADTLSSALVAVENNSHLNNLGKDFTYKLIRATAIEFSAQVQVLRATAEFQQLNLGLKNTKKDASKKKPSKPKPSRRQNDTNKYKGPKGPSMAKKDKKKGGPPTSSKKTTHVKKGKGPVKKAPSPQKQKK</sequence>
<accession>A0A1Y2GPU8</accession>
<dbReference type="EMBL" id="MCFF01000018">
    <property type="protein sequence ID" value="ORZ16202.1"/>
    <property type="molecule type" value="Genomic_DNA"/>
</dbReference>
<evidence type="ECO:0000313" key="3">
    <source>
        <dbReference type="EMBL" id="ORY90327.1"/>
    </source>
</evidence>
<dbReference type="EMBL" id="MCFF01000104">
    <property type="protein sequence ID" value="ORY90327.1"/>
    <property type="molecule type" value="Genomic_DNA"/>
</dbReference>
<dbReference type="AlphaFoldDB" id="A0A1Y2GPU8"/>
<protein>
    <submittedName>
        <fullName evidence="4">Uncharacterized protein</fullName>
    </submittedName>
</protein>
<dbReference type="Proteomes" id="UP000193648">
    <property type="component" value="Unassembled WGS sequence"/>
</dbReference>
<evidence type="ECO:0000313" key="2">
    <source>
        <dbReference type="EMBL" id="ORY88373.1"/>
    </source>
</evidence>
<feature type="compositionally biased region" description="Basic residues" evidence="1">
    <location>
        <begin position="248"/>
        <end position="260"/>
    </location>
</feature>